<organism evidence="1 2">
    <name type="scientific">Azorhizobium caulinodans (strain ATCC 43989 / DSM 5975 / JCM 20966 / LMG 6465 / NBRC 14845 / NCIMB 13405 / ORS 571)</name>
    <dbReference type="NCBI Taxonomy" id="438753"/>
    <lineage>
        <taxon>Bacteria</taxon>
        <taxon>Pseudomonadati</taxon>
        <taxon>Pseudomonadota</taxon>
        <taxon>Alphaproteobacteria</taxon>
        <taxon>Hyphomicrobiales</taxon>
        <taxon>Xanthobacteraceae</taxon>
        <taxon>Azorhizobium</taxon>
    </lineage>
</organism>
<gene>
    <name evidence="1" type="ordered locus">AZC_3603</name>
</gene>
<dbReference type="EMBL" id="AP009384">
    <property type="protein sequence ID" value="BAF89601.1"/>
    <property type="molecule type" value="Genomic_DNA"/>
</dbReference>
<proteinExistence type="predicted"/>
<reference evidence="2" key="2">
    <citation type="submission" date="2007-04" db="EMBL/GenBank/DDBJ databases">
        <title>Complete genome sequence of the nitrogen-fixing bacterium Azorhizobium caulinodans ORS571.</title>
        <authorList>
            <person name="Lee K.B."/>
            <person name="Backer P.D."/>
            <person name="Aono T."/>
            <person name="Liu C.T."/>
            <person name="Suzuki S."/>
            <person name="Suzuki T."/>
            <person name="Kaneko T."/>
            <person name="Yamada M."/>
            <person name="Tabata S."/>
            <person name="Kupfer D.M."/>
            <person name="Najar F.Z."/>
            <person name="Wiley G.B."/>
            <person name="Roe B."/>
            <person name="Binnewies T."/>
            <person name="Ussery D."/>
            <person name="Vereecke D."/>
            <person name="Gevers D."/>
            <person name="Holsters M."/>
            <person name="Oyaizu H."/>
        </authorList>
    </citation>
    <scope>NUCLEOTIDE SEQUENCE [LARGE SCALE GENOMIC DNA]</scope>
    <source>
        <strain evidence="2">ATCC 43989 / DSM 5975 / JCM 20966 / LMG 6465 / NBRC 14845 / NCIMB 13405 / ORS 571</strain>
    </source>
</reference>
<dbReference type="STRING" id="438753.AZC_3603"/>
<reference evidence="1 2" key="1">
    <citation type="journal article" date="2007" name="Appl. Environ. Microbiol.">
        <title>Rhizobial factors required for stem nodule maturation and maintenance in Sesbania rostrata-Azorhizobium caulinodans ORS571 symbiosis.</title>
        <authorList>
            <person name="Suzuki S."/>
            <person name="Aono T."/>
            <person name="Lee KB."/>
            <person name="Suzuki T."/>
            <person name="Liu CT."/>
            <person name="Miwa H."/>
            <person name="Wakao S."/>
            <person name="Iki T."/>
            <person name="Oyaizu H."/>
        </authorList>
    </citation>
    <scope>NUCLEOTIDE SEQUENCE [LARGE SCALE GENOMIC DNA]</scope>
    <source>
        <strain evidence="2">ATCC 43989 / DSM 5975 / JCM 20966 / LMG 6465 / NBRC 14845 / NCIMB 13405 / ORS 571</strain>
    </source>
</reference>
<reference evidence="1 2" key="4">
    <citation type="journal article" date="2009" name="Appl. Environ. Microbiol.">
        <title>Comparative genome-wide transcriptional profiling of Azorhizobium caulinodans ORS571 grown under free-living and symbiotic conditions.</title>
        <authorList>
            <person name="Tsukada S."/>
            <person name="Aono T."/>
            <person name="Akiba N."/>
            <person name="Lee KB."/>
            <person name="Liu CT."/>
            <person name="Toyazaki H."/>
            <person name="Oyaizu H."/>
        </authorList>
    </citation>
    <scope>NUCLEOTIDE SEQUENCE [LARGE SCALE GENOMIC DNA]</scope>
    <source>
        <strain evidence="2">ATCC 43989 / DSM 5975 / JCM 20966 / LMG 6465 / NBRC 14845 / NCIMB 13405 / ORS 571</strain>
    </source>
</reference>
<evidence type="ECO:0000313" key="2">
    <source>
        <dbReference type="Proteomes" id="UP000000270"/>
    </source>
</evidence>
<dbReference type="KEGG" id="azc:AZC_3603"/>
<sequence length="102" mass="11220">MQSLHQSPPKPLNQRTEDMIAIEFAPEEVRTDMTIIIDGDEVATLTDVGPEEGNAHIALTNVFIGLGLPVEYRFSNPDVANIAREVYARRDNVTVSVMPKAA</sequence>
<protein>
    <submittedName>
        <fullName evidence="1">Uncharacterized protein</fullName>
    </submittedName>
</protein>
<dbReference type="AlphaFoldDB" id="A8IFD1"/>
<reference evidence="1 2" key="6">
    <citation type="journal article" date="2011" name="Appl. Environ. Microbiol.">
        <title>Involvement of the azorhizobial chromosome partition gene (parA) in the onset of bacteroid differentiation during Sesbania rostrata stem nodule development.</title>
        <authorList>
            <person name="Liu CT."/>
            <person name="Lee KB."/>
            <person name="Wang YS."/>
            <person name="Peng MH."/>
            <person name="Lee KT."/>
            <person name="Suzuki S."/>
            <person name="Suzuki T."/>
            <person name="Oyaizu H."/>
        </authorList>
    </citation>
    <scope>NUCLEOTIDE SEQUENCE [LARGE SCALE GENOMIC DNA]</scope>
    <source>
        <strain evidence="2">ATCC 43989 / DSM 5975 / JCM 20966 / LMG 6465 / NBRC 14845 / NCIMB 13405 / ORS 571</strain>
    </source>
</reference>
<keyword evidence="2" id="KW-1185">Reference proteome</keyword>
<reference evidence="1 2" key="3">
    <citation type="journal article" date="2008" name="BMC Genomics">
        <title>The genome of the versatile nitrogen fixer Azorhizobium caulinodans ORS571.</title>
        <authorList>
            <person name="Lee KB."/>
            <person name="Backer P.D."/>
            <person name="Aono T."/>
            <person name="Liu CT."/>
            <person name="Suzuki S."/>
            <person name="Suzuki T."/>
            <person name="Kaneko T."/>
            <person name="Yamada M."/>
            <person name="Tabata S."/>
            <person name="Kupfer D.M."/>
            <person name="Najar F.Z."/>
            <person name="Wiley G.B."/>
            <person name="Roe B."/>
            <person name="Binnewies T.T."/>
            <person name="Ussery D.W."/>
            <person name="D'Haeze W."/>
            <person name="Herder J.D."/>
            <person name="Gevers D."/>
            <person name="Vereecke D."/>
            <person name="Holsters M."/>
            <person name="Oyaizu H."/>
        </authorList>
    </citation>
    <scope>NUCLEOTIDE SEQUENCE [LARGE SCALE GENOMIC DNA]</scope>
    <source>
        <strain evidence="2">ATCC 43989 / DSM 5975 / JCM 20966 / LMG 6465 / NBRC 14845 / NCIMB 13405 / ORS 571</strain>
    </source>
</reference>
<reference evidence="1 2" key="5">
    <citation type="journal article" date="2010" name="Appl. Environ. Microbiol.">
        <title>phrR-like gene praR of Azorhizobium caulinodans ORS571 is essential for symbiosis with Sesbania rostrata and is involved in expression of reb genes.</title>
        <authorList>
            <person name="Akiba N."/>
            <person name="Aono T."/>
            <person name="Toyazaki H."/>
            <person name="Sato S."/>
            <person name="Oyaizu H."/>
        </authorList>
    </citation>
    <scope>NUCLEOTIDE SEQUENCE [LARGE SCALE GENOMIC DNA]</scope>
    <source>
        <strain evidence="2">ATCC 43989 / DSM 5975 / JCM 20966 / LMG 6465 / NBRC 14845 / NCIMB 13405 / ORS 571</strain>
    </source>
</reference>
<accession>A8IFD1</accession>
<dbReference type="HOGENOM" id="CLU_2271620_0_0_5"/>
<dbReference type="Proteomes" id="UP000000270">
    <property type="component" value="Chromosome"/>
</dbReference>
<name>A8IFD1_AZOC5</name>
<evidence type="ECO:0000313" key="1">
    <source>
        <dbReference type="EMBL" id="BAF89601.1"/>
    </source>
</evidence>